<evidence type="ECO:0000313" key="7">
    <source>
        <dbReference type="EMBL" id="TNJ26423.1"/>
    </source>
</evidence>
<evidence type="ECO:0000256" key="4">
    <source>
        <dbReference type="ARBA" id="ARBA00040604"/>
    </source>
</evidence>
<evidence type="ECO:0000256" key="5">
    <source>
        <dbReference type="SAM" id="MobiDB-lite"/>
    </source>
</evidence>
<evidence type="ECO:0000313" key="8">
    <source>
        <dbReference type="Proteomes" id="UP000315496"/>
    </source>
</evidence>
<evidence type="ECO:0000256" key="2">
    <source>
        <dbReference type="ARBA" id="ARBA00009540"/>
    </source>
</evidence>
<evidence type="ECO:0000259" key="6">
    <source>
        <dbReference type="PROSITE" id="PS51886"/>
    </source>
</evidence>
<evidence type="ECO:0000256" key="3">
    <source>
        <dbReference type="ARBA" id="ARBA00023128"/>
    </source>
</evidence>
<name>A0A4Z1SXK4_GIAMU</name>
<organism evidence="7 8">
    <name type="scientific">Giardia muris</name>
    <dbReference type="NCBI Taxonomy" id="5742"/>
    <lineage>
        <taxon>Eukaryota</taxon>
        <taxon>Metamonada</taxon>
        <taxon>Diplomonadida</taxon>
        <taxon>Hexamitidae</taxon>
        <taxon>Giardiinae</taxon>
        <taxon>Giardia</taxon>
    </lineage>
</organism>
<comment type="similarity">
    <text evidence="2">Belongs to the OXR1 family.</text>
</comment>
<feature type="region of interest" description="Disordered" evidence="5">
    <location>
        <begin position="1"/>
        <end position="20"/>
    </location>
</feature>
<dbReference type="VEuPathDB" id="GiardiaDB:GMRT_14662"/>
<feature type="compositionally biased region" description="Polar residues" evidence="5">
    <location>
        <begin position="1"/>
        <end position="12"/>
    </location>
</feature>
<dbReference type="PROSITE" id="PS51886">
    <property type="entry name" value="TLDC"/>
    <property type="match status" value="1"/>
</dbReference>
<evidence type="ECO:0000256" key="1">
    <source>
        <dbReference type="ARBA" id="ARBA00004173"/>
    </source>
</evidence>
<feature type="region of interest" description="Disordered" evidence="5">
    <location>
        <begin position="266"/>
        <end position="293"/>
    </location>
</feature>
<dbReference type="AlphaFoldDB" id="A0A4Z1SXK4"/>
<reference evidence="7 8" key="1">
    <citation type="submission" date="2019-05" db="EMBL/GenBank/DDBJ databases">
        <title>The compact genome of Giardia muris reveals important steps in the evolution of intestinal protozoan parasites.</title>
        <authorList>
            <person name="Xu F."/>
            <person name="Jimenez-Gonzalez A."/>
            <person name="Einarsson E."/>
            <person name="Astvaldsson A."/>
            <person name="Peirasmaki D."/>
            <person name="Eckmann L."/>
            <person name="Andersson J.O."/>
            <person name="Svard S.G."/>
            <person name="Jerlstrom-Hultqvist J."/>
        </authorList>
    </citation>
    <scope>NUCLEOTIDE SEQUENCE [LARGE SCALE GENOMIC DNA]</scope>
    <source>
        <strain evidence="7 8">Roberts-Thomson</strain>
    </source>
</reference>
<dbReference type="EMBL" id="VDLU01000005">
    <property type="protein sequence ID" value="TNJ26423.1"/>
    <property type="molecule type" value="Genomic_DNA"/>
</dbReference>
<dbReference type="PANTHER" id="PTHR23354:SF62">
    <property type="entry name" value="MUSTARD, ISOFORM V"/>
    <property type="match status" value="1"/>
</dbReference>
<protein>
    <recommendedName>
        <fullName evidence="4">Oxidation resistance protein 1</fullName>
    </recommendedName>
</protein>
<comment type="subcellular location">
    <subcellularLocation>
        <location evidence="1">Mitochondrion</location>
    </subcellularLocation>
</comment>
<dbReference type="OrthoDB" id="26679at2759"/>
<accession>A0A4Z1SXK4</accession>
<gene>
    <name evidence="7" type="ORF">GMRT_14662</name>
</gene>
<comment type="caution">
    <text evidence="7">The sequence shown here is derived from an EMBL/GenBank/DDBJ whole genome shotgun (WGS) entry which is preliminary data.</text>
</comment>
<dbReference type="Pfam" id="PF07534">
    <property type="entry name" value="TLD"/>
    <property type="match status" value="1"/>
</dbReference>
<feature type="domain" description="TLDc" evidence="6">
    <location>
        <begin position="628"/>
        <end position="821"/>
    </location>
</feature>
<dbReference type="Proteomes" id="UP000315496">
    <property type="component" value="Chromosome 5"/>
</dbReference>
<dbReference type="SMART" id="SM00584">
    <property type="entry name" value="TLDc"/>
    <property type="match status" value="1"/>
</dbReference>
<dbReference type="PANTHER" id="PTHR23354">
    <property type="entry name" value="NUCLEOLAR PROTEIN 7/ESTROGEN RECEPTOR COACTIVATOR-RELATED"/>
    <property type="match status" value="1"/>
</dbReference>
<proteinExistence type="inferred from homology"/>
<feature type="compositionally biased region" description="Acidic residues" evidence="5">
    <location>
        <begin position="273"/>
        <end position="287"/>
    </location>
</feature>
<sequence>MPPLCSGSQEQRPTPAAPSHDDFTTYVFRVLPTGRLVPGKIIVGSRSMLFSPMHTRTQYYAKRLKGVSDVSRLINLAEIDRISLHSSMGDNRFAYTQLDILRALAVEPTKELAERVTKSATAKDVTRSSLFHRVATMRTSKKSRKRVLDLHLLRKIVSYRSSYLIGNDRKITAQNLVDANGFIERFFQLFDQKGNAIRFARILLYDGTVLLFYGLPRKIEAVVVHLHRTMMNSLAVESGRRLSHSQNSKDSDRASLTIAMLARSQSTSMTCDNSDDESDTISEDMEEDPRKDELVSYNSTTGTESFSILIYKPEKRVNGPLLRSSRRIHRRARRQLPLKAQAQVASENILTYMTQQETKRDKRLRFNKRFFSQQGGPWDVPVGTYAYLREYTSWDTTHSNSQVYASPRLWQMSDLEMSKFRTKAKDLSDSELVVEIPVQHLHDIILADLNIPQLRMSMSKQSFASIQHGYEVLKRHASSSGIVIDSNVLRQIQHEGVSSLYHERFDSQLKGIVEECMQVLHVQATTQHLRKSVDFRSFRGSLDFVMEPLQHLNQYSLDAINDDGEGDDDDGQRGDECHVDSCASFDGDLCYISPTSDHDTAIQSPGLSIRDYLHRNTGAEKTAATKSQILRVDLLRALILHFPRELQGLGTATHRMRMLVCYNLRKDGRHLMHIYNAVSKHTVGCAGVEFTSPGSQKLVFSASSLLLLRLENDQVCGAFMSEPINLGGSPNGSMDNFVFRVQGDEVVVYHPTGANAIFQVGRPDCLTFGAGGGSALVLQESLETAQTWRSDTYGNVALFEGEEFPRFRLVQIIDAEVIAFARRRR</sequence>
<dbReference type="InterPro" id="IPR006571">
    <property type="entry name" value="TLDc_dom"/>
</dbReference>
<keyword evidence="8" id="KW-1185">Reference proteome</keyword>
<dbReference type="GO" id="GO:0005739">
    <property type="term" value="C:mitochondrion"/>
    <property type="evidence" value="ECO:0007669"/>
    <property type="project" value="UniProtKB-SubCell"/>
</dbReference>
<keyword evidence="3" id="KW-0496">Mitochondrion</keyword>